<dbReference type="EMBL" id="CP064942">
    <property type="protein sequence ID" value="QPH54793.1"/>
    <property type="molecule type" value="Genomic_DNA"/>
</dbReference>
<dbReference type="PRINTS" id="PR01549">
    <property type="entry name" value="AUTOINDCRSYN"/>
</dbReference>
<evidence type="ECO:0000256" key="8">
    <source>
        <dbReference type="RuleBase" id="RU361135"/>
    </source>
</evidence>
<dbReference type="PROSITE" id="PS00949">
    <property type="entry name" value="AUTOINDUCER_SYNTH_1"/>
    <property type="match status" value="1"/>
</dbReference>
<evidence type="ECO:0000256" key="3">
    <source>
        <dbReference type="ARBA" id="ARBA00022679"/>
    </source>
</evidence>
<dbReference type="InterPro" id="IPR001690">
    <property type="entry name" value="Autoind_synthase"/>
</dbReference>
<dbReference type="InterPro" id="IPR018311">
    <property type="entry name" value="Autoind_synth_CS"/>
</dbReference>
<evidence type="ECO:0000256" key="5">
    <source>
        <dbReference type="ARBA" id="ARBA00022929"/>
    </source>
</evidence>
<organism evidence="9 10">
    <name type="scientific">Pontivivens ytuae</name>
    <dbReference type="NCBI Taxonomy" id="2789856"/>
    <lineage>
        <taxon>Bacteria</taxon>
        <taxon>Pseudomonadati</taxon>
        <taxon>Pseudomonadota</taxon>
        <taxon>Alphaproteobacteria</taxon>
        <taxon>Rhodobacterales</taxon>
        <taxon>Paracoccaceae</taxon>
        <taxon>Pontivivens</taxon>
    </lineage>
</organism>
<keyword evidence="10" id="KW-1185">Reference proteome</keyword>
<dbReference type="AlphaFoldDB" id="A0A7S9LTA0"/>
<protein>
    <recommendedName>
        <fullName evidence="1 8">Acyl-homoserine-lactone synthase</fullName>
        <ecNumber evidence="1 8">2.3.1.184</ecNumber>
    </recommendedName>
    <alternativeName>
        <fullName evidence="8">Autoinducer synthesis protein</fullName>
    </alternativeName>
</protein>
<evidence type="ECO:0000313" key="10">
    <source>
        <dbReference type="Proteomes" id="UP000594800"/>
    </source>
</evidence>
<reference evidence="9 10" key="1">
    <citation type="submission" date="2020-11" db="EMBL/GenBank/DDBJ databases">
        <title>Description of Pontivivens ytuae sp. nov. isolated from deep sea sediment of Mariana Trench.</title>
        <authorList>
            <person name="Wang Z."/>
            <person name="Sun Q.-L."/>
            <person name="Xu X.-D."/>
            <person name="Tang Y.-Z."/>
            <person name="Zhang J."/>
        </authorList>
    </citation>
    <scope>NUCLEOTIDE SEQUENCE [LARGE SCALE GENOMIC DNA]</scope>
    <source>
        <strain evidence="9 10">MT2928</strain>
    </source>
</reference>
<evidence type="ECO:0000256" key="7">
    <source>
        <dbReference type="PROSITE-ProRule" id="PRU00533"/>
    </source>
</evidence>
<evidence type="ECO:0000256" key="2">
    <source>
        <dbReference type="ARBA" id="ARBA00022654"/>
    </source>
</evidence>
<evidence type="ECO:0000313" key="9">
    <source>
        <dbReference type="EMBL" id="QPH54793.1"/>
    </source>
</evidence>
<gene>
    <name evidence="9" type="ORF">I0K15_03190</name>
</gene>
<sequence length="215" mass="24295">MIIIANGADDPRKSHILDQMFRLRARQFSTRRGWRVVVEDGKEIDPFDALIPIYVCVVINDQLIASLRLLPTIGPYMQADVFPETMGPTALIRDPHIWESSRFVVDTEATRAFGEDGVNVATRALLVGLFQLAVALGLKNVVSVYDVFVERILRRAGCRFERLGPVVRYDDLKTVAGLFEVSRENVREIHGDDTRVQALISNWHYNSINVDQQSA</sequence>
<dbReference type="PROSITE" id="PS51187">
    <property type="entry name" value="AUTOINDUCER_SYNTH_2"/>
    <property type="match status" value="1"/>
</dbReference>
<keyword evidence="3 8" id="KW-0808">Transferase</keyword>
<evidence type="ECO:0000256" key="1">
    <source>
        <dbReference type="ARBA" id="ARBA00012340"/>
    </source>
</evidence>
<keyword evidence="5 7" id="KW-0071">Autoinducer synthesis</keyword>
<keyword evidence="2 7" id="KW-0673">Quorum sensing</keyword>
<proteinExistence type="inferred from homology"/>
<comment type="catalytic activity">
    <reaction evidence="6 8">
        <text>a fatty acyl-[ACP] + S-adenosyl-L-methionine = an N-acyl-L-homoserine lactone + S-methyl-5'-thioadenosine + holo-[ACP] + H(+)</text>
        <dbReference type="Rhea" id="RHEA:10096"/>
        <dbReference type="Rhea" id="RHEA-COMP:9685"/>
        <dbReference type="Rhea" id="RHEA-COMP:14125"/>
        <dbReference type="ChEBI" id="CHEBI:15378"/>
        <dbReference type="ChEBI" id="CHEBI:17509"/>
        <dbReference type="ChEBI" id="CHEBI:55474"/>
        <dbReference type="ChEBI" id="CHEBI:59789"/>
        <dbReference type="ChEBI" id="CHEBI:64479"/>
        <dbReference type="ChEBI" id="CHEBI:138651"/>
        <dbReference type="EC" id="2.3.1.184"/>
    </reaction>
</comment>
<dbReference type="KEGG" id="poz:I0K15_03190"/>
<dbReference type="EC" id="2.3.1.184" evidence="1 8"/>
<evidence type="ECO:0000256" key="4">
    <source>
        <dbReference type="ARBA" id="ARBA00022691"/>
    </source>
</evidence>
<dbReference type="Gene3D" id="3.40.630.30">
    <property type="match status" value="1"/>
</dbReference>
<dbReference type="GO" id="GO:0007165">
    <property type="term" value="P:signal transduction"/>
    <property type="evidence" value="ECO:0007669"/>
    <property type="project" value="TreeGrafter"/>
</dbReference>
<dbReference type="PANTHER" id="PTHR39322">
    <property type="entry name" value="ACYL-HOMOSERINE-LACTONE SYNTHASE"/>
    <property type="match status" value="1"/>
</dbReference>
<dbReference type="RefSeq" id="WP_196103995.1">
    <property type="nucleotide sequence ID" value="NZ_CP064942.1"/>
</dbReference>
<dbReference type="Pfam" id="PF00765">
    <property type="entry name" value="Autoind_synth"/>
    <property type="match status" value="1"/>
</dbReference>
<name>A0A7S9LTA0_9RHOB</name>
<dbReference type="Proteomes" id="UP000594800">
    <property type="component" value="Chromosome"/>
</dbReference>
<dbReference type="GO" id="GO:0009372">
    <property type="term" value="P:quorum sensing"/>
    <property type="evidence" value="ECO:0007669"/>
    <property type="project" value="UniProtKB-UniRule"/>
</dbReference>
<accession>A0A7S9LTA0</accession>
<keyword evidence="4 8" id="KW-0949">S-adenosyl-L-methionine</keyword>
<dbReference type="InterPro" id="IPR016181">
    <property type="entry name" value="Acyl_CoA_acyltransferase"/>
</dbReference>
<comment type="similarity">
    <text evidence="7 8">Belongs to the autoinducer synthase family.</text>
</comment>
<dbReference type="SUPFAM" id="SSF55729">
    <property type="entry name" value="Acyl-CoA N-acyltransferases (Nat)"/>
    <property type="match status" value="1"/>
</dbReference>
<evidence type="ECO:0000256" key="6">
    <source>
        <dbReference type="ARBA" id="ARBA00048576"/>
    </source>
</evidence>
<dbReference type="PANTHER" id="PTHR39322:SF1">
    <property type="entry name" value="ISOVALERYL-HOMOSERINE LACTONE SYNTHASE"/>
    <property type="match status" value="1"/>
</dbReference>
<dbReference type="GO" id="GO:0061579">
    <property type="term" value="F:N-acyl homoserine lactone synthase activity"/>
    <property type="evidence" value="ECO:0007669"/>
    <property type="project" value="UniProtKB-UniRule"/>
</dbReference>